<feature type="region of interest" description="Disordered" evidence="1">
    <location>
        <begin position="1"/>
        <end position="22"/>
    </location>
</feature>
<evidence type="ECO:0000256" key="1">
    <source>
        <dbReference type="SAM" id="MobiDB-lite"/>
    </source>
</evidence>
<dbReference type="Proteomes" id="UP001550603">
    <property type="component" value="Unassembled WGS sequence"/>
</dbReference>
<reference evidence="2 3" key="1">
    <citation type="submission" date="2024-06" db="EMBL/GenBank/DDBJ databases">
        <title>The Natural Products Discovery Center: Release of the First 8490 Sequenced Strains for Exploring Actinobacteria Biosynthetic Diversity.</title>
        <authorList>
            <person name="Kalkreuter E."/>
            <person name="Kautsar S.A."/>
            <person name="Yang D."/>
            <person name="Bader C.D."/>
            <person name="Teijaro C.N."/>
            <person name="Fluegel L."/>
            <person name="Davis C.M."/>
            <person name="Simpson J.R."/>
            <person name="Lauterbach L."/>
            <person name="Steele A.D."/>
            <person name="Gui C."/>
            <person name="Meng S."/>
            <person name="Li G."/>
            <person name="Viehrig K."/>
            <person name="Ye F."/>
            <person name="Su P."/>
            <person name="Kiefer A.F."/>
            <person name="Nichols A."/>
            <person name="Cepeda A.J."/>
            <person name="Yan W."/>
            <person name="Fan B."/>
            <person name="Jiang Y."/>
            <person name="Adhikari A."/>
            <person name="Zheng C.-J."/>
            <person name="Schuster L."/>
            <person name="Cowan T.M."/>
            <person name="Smanski M.J."/>
            <person name="Chevrette M.G."/>
            <person name="De Carvalho L.P.S."/>
            <person name="Shen B."/>
        </authorList>
    </citation>
    <scope>NUCLEOTIDE SEQUENCE [LARGE SCALE GENOMIC DNA]</scope>
    <source>
        <strain evidence="2 3">NPDC019583</strain>
    </source>
</reference>
<name>A0ABV2XUX9_9ACTN</name>
<dbReference type="RefSeq" id="WP_359789062.1">
    <property type="nucleotide sequence ID" value="NZ_JBEYBN010000018.1"/>
</dbReference>
<accession>A0ABV2XUX9</accession>
<comment type="caution">
    <text evidence="2">The sequence shown here is derived from an EMBL/GenBank/DDBJ whole genome shotgun (WGS) entry which is preliminary data.</text>
</comment>
<evidence type="ECO:0000313" key="3">
    <source>
        <dbReference type="Proteomes" id="UP001550603"/>
    </source>
</evidence>
<dbReference type="EMBL" id="JBEYBN010000018">
    <property type="protein sequence ID" value="MEU2267822.1"/>
    <property type="molecule type" value="Genomic_DNA"/>
</dbReference>
<gene>
    <name evidence="2" type="ORF">ABZ568_15675</name>
</gene>
<proteinExistence type="predicted"/>
<protein>
    <submittedName>
        <fullName evidence="2">Uncharacterized protein</fullName>
    </submittedName>
</protein>
<organism evidence="2 3">
    <name type="scientific">Streptomyces olindensis</name>
    <dbReference type="NCBI Taxonomy" id="358823"/>
    <lineage>
        <taxon>Bacteria</taxon>
        <taxon>Bacillati</taxon>
        <taxon>Actinomycetota</taxon>
        <taxon>Actinomycetes</taxon>
        <taxon>Kitasatosporales</taxon>
        <taxon>Streptomycetaceae</taxon>
        <taxon>Streptomyces</taxon>
    </lineage>
</organism>
<sequence length="56" mass="6243">MGPRGRGRSDGTVNRRPAARPALDARRRVVAFDGDRLDFQCEGRCGDRQAFVTPVR</sequence>
<keyword evidence="3" id="KW-1185">Reference proteome</keyword>
<evidence type="ECO:0000313" key="2">
    <source>
        <dbReference type="EMBL" id="MEU2267822.1"/>
    </source>
</evidence>